<comment type="caution">
    <text evidence="1">The sequence shown here is derived from an EMBL/GenBank/DDBJ whole genome shotgun (WGS) entry which is preliminary data.</text>
</comment>
<dbReference type="Proteomes" id="UP001066276">
    <property type="component" value="Chromosome 4_1"/>
</dbReference>
<evidence type="ECO:0000313" key="1">
    <source>
        <dbReference type="EMBL" id="KAJ1170601.1"/>
    </source>
</evidence>
<reference evidence="1" key="1">
    <citation type="journal article" date="2022" name="bioRxiv">
        <title>Sequencing and chromosome-scale assembly of the giantPleurodeles waltlgenome.</title>
        <authorList>
            <person name="Brown T."/>
            <person name="Elewa A."/>
            <person name="Iarovenko S."/>
            <person name="Subramanian E."/>
            <person name="Araus A.J."/>
            <person name="Petzold A."/>
            <person name="Susuki M."/>
            <person name="Suzuki K.-i.T."/>
            <person name="Hayashi T."/>
            <person name="Toyoda A."/>
            <person name="Oliveira C."/>
            <person name="Osipova E."/>
            <person name="Leigh N.D."/>
            <person name="Simon A."/>
            <person name="Yun M.H."/>
        </authorList>
    </citation>
    <scope>NUCLEOTIDE SEQUENCE</scope>
    <source>
        <strain evidence="1">20211129_DDA</strain>
        <tissue evidence="1">Liver</tissue>
    </source>
</reference>
<name>A0AAV7T2W0_PLEWA</name>
<dbReference type="AlphaFoldDB" id="A0AAV7T2W0"/>
<keyword evidence="2" id="KW-1185">Reference proteome</keyword>
<proteinExistence type="predicted"/>
<sequence>MELHLRFQRTAIDLFEDLAVLGRFKLLGAPRLEKDTEQGAISGQDLGSVVRLLAQCYAHEKFCNLNAILQSLQDQGRGGGVRVRSR</sequence>
<organism evidence="1 2">
    <name type="scientific">Pleurodeles waltl</name>
    <name type="common">Iberian ribbed newt</name>
    <dbReference type="NCBI Taxonomy" id="8319"/>
    <lineage>
        <taxon>Eukaryota</taxon>
        <taxon>Metazoa</taxon>
        <taxon>Chordata</taxon>
        <taxon>Craniata</taxon>
        <taxon>Vertebrata</taxon>
        <taxon>Euteleostomi</taxon>
        <taxon>Amphibia</taxon>
        <taxon>Batrachia</taxon>
        <taxon>Caudata</taxon>
        <taxon>Salamandroidea</taxon>
        <taxon>Salamandridae</taxon>
        <taxon>Pleurodelinae</taxon>
        <taxon>Pleurodeles</taxon>
    </lineage>
</organism>
<evidence type="ECO:0000313" key="2">
    <source>
        <dbReference type="Proteomes" id="UP001066276"/>
    </source>
</evidence>
<dbReference type="EMBL" id="JANPWB010000007">
    <property type="protein sequence ID" value="KAJ1170601.1"/>
    <property type="molecule type" value="Genomic_DNA"/>
</dbReference>
<protein>
    <submittedName>
        <fullName evidence="1">Uncharacterized protein</fullName>
    </submittedName>
</protein>
<gene>
    <name evidence="1" type="ORF">NDU88_002474</name>
</gene>
<accession>A0AAV7T2W0</accession>